<sequence>MTIHTFEALPLRKALIQNVHSMNITEPTPIQQEAIPVILEGRDLIAQSQTGSGKTLAYALPVLERIDPALKKQQALILVPTRELGAQIFRVMEQAAQGTGVDAQLLIGGASISRQIDRLRLHPQVVIGTPGRVLELIKLRKLSMHHVKTIIVDEADHIFEQGEGREVETVIKSAMRDRQLCFFSATIPDPVRYLADRWMQDPVSVQIEPEQKTASTLEHLYVVTPDRERIDTLRRLVKTLMPRSGIIFTNQVNDIGEILAKLQYAGLSVEGLYSEAGKQDRAKVMKDFREGRLQLLLATDVAARGLDIPEVTHVFHFDLPVDADHYVHRSGRTGRMGRQGVSVALCAPNQLFILEKFSKSLGIDFEKRVLFEGRLVRENELPKRLLHQEGNAQTGRGGRAPVVDRARGAGEARGRAPELREQSGEKGGRTVAGRRQGSEDGRAYGRDSSPAASPRRDKAPGTRQQEAKPPARGGKVARKADQKNKGAPRWLKEKRGSQE</sequence>
<proteinExistence type="predicted"/>
<dbReference type="EMBL" id="JBJURJ010000002">
    <property type="protein sequence ID" value="MFM9327355.1"/>
    <property type="molecule type" value="Genomic_DNA"/>
</dbReference>
<organism evidence="1 2">
    <name type="scientific">Paenibacillus mesotrionivorans</name>
    <dbReference type="NCBI Taxonomy" id="3160968"/>
    <lineage>
        <taxon>Bacteria</taxon>
        <taxon>Bacillati</taxon>
        <taxon>Bacillota</taxon>
        <taxon>Bacilli</taxon>
        <taxon>Bacillales</taxon>
        <taxon>Paenibacillaceae</taxon>
        <taxon>Paenibacillus</taxon>
    </lineage>
</organism>
<keyword evidence="1" id="KW-0378">Hydrolase</keyword>
<gene>
    <name evidence="1" type="ORF">ACI1P1_03480</name>
</gene>
<protein>
    <submittedName>
        <fullName evidence="1">DEAD/DEAH box helicase</fullName>
        <ecNumber evidence="1">3.6.4.-</ecNumber>
    </submittedName>
</protein>
<dbReference type="EC" id="3.6.4.-" evidence="1"/>
<accession>A0ACC7NTK2</accession>
<evidence type="ECO:0000313" key="2">
    <source>
        <dbReference type="Proteomes" id="UP001631969"/>
    </source>
</evidence>
<keyword evidence="1" id="KW-0067">ATP-binding</keyword>
<keyword evidence="1" id="KW-0347">Helicase</keyword>
<keyword evidence="1" id="KW-0547">Nucleotide-binding</keyword>
<reference evidence="1" key="1">
    <citation type="submission" date="2024-12" db="EMBL/GenBank/DDBJ databases">
        <authorList>
            <person name="Wu N."/>
        </authorList>
    </citation>
    <scope>NUCLEOTIDE SEQUENCE</scope>
    <source>
        <strain evidence="1">P15</strain>
    </source>
</reference>
<comment type="caution">
    <text evidence="1">The sequence shown here is derived from an EMBL/GenBank/DDBJ whole genome shotgun (WGS) entry which is preliminary data.</text>
</comment>
<evidence type="ECO:0000313" key="1">
    <source>
        <dbReference type="EMBL" id="MFM9327355.1"/>
    </source>
</evidence>
<dbReference type="Proteomes" id="UP001631969">
    <property type="component" value="Unassembled WGS sequence"/>
</dbReference>
<name>A0ACC7NTK2_9BACL</name>
<keyword evidence="2" id="KW-1185">Reference proteome</keyword>